<dbReference type="Proteomes" id="UP000673691">
    <property type="component" value="Unassembled WGS sequence"/>
</dbReference>
<accession>A0A8H7ZP90</accession>
<feature type="compositionally biased region" description="Basic and acidic residues" evidence="1">
    <location>
        <begin position="148"/>
        <end position="158"/>
    </location>
</feature>
<dbReference type="EMBL" id="JAEFCI010011112">
    <property type="protein sequence ID" value="KAG5456811.1"/>
    <property type="molecule type" value="Genomic_DNA"/>
</dbReference>
<protein>
    <submittedName>
        <fullName evidence="2">Uncharacterized protein</fullName>
    </submittedName>
</protein>
<evidence type="ECO:0000313" key="2">
    <source>
        <dbReference type="EMBL" id="KAG5456811.1"/>
    </source>
</evidence>
<gene>
    <name evidence="2" type="ORF">BJ554DRAFT_3337</name>
</gene>
<evidence type="ECO:0000313" key="3">
    <source>
        <dbReference type="Proteomes" id="UP000673691"/>
    </source>
</evidence>
<feature type="compositionally biased region" description="Basic and acidic residues" evidence="1">
    <location>
        <begin position="177"/>
        <end position="199"/>
    </location>
</feature>
<keyword evidence="3" id="KW-1185">Reference proteome</keyword>
<evidence type="ECO:0000256" key="1">
    <source>
        <dbReference type="SAM" id="MobiDB-lite"/>
    </source>
</evidence>
<organism evidence="2 3">
    <name type="scientific">Olpidium bornovanus</name>
    <dbReference type="NCBI Taxonomy" id="278681"/>
    <lineage>
        <taxon>Eukaryota</taxon>
        <taxon>Fungi</taxon>
        <taxon>Fungi incertae sedis</taxon>
        <taxon>Olpidiomycota</taxon>
        <taxon>Olpidiomycotina</taxon>
        <taxon>Olpidiomycetes</taxon>
        <taxon>Olpidiales</taxon>
        <taxon>Olpidiaceae</taxon>
        <taxon>Olpidium</taxon>
    </lineage>
</organism>
<feature type="region of interest" description="Disordered" evidence="1">
    <location>
        <begin position="144"/>
        <end position="226"/>
    </location>
</feature>
<name>A0A8H7ZP90_9FUNG</name>
<feature type="non-terminal residue" evidence="2">
    <location>
        <position position="226"/>
    </location>
</feature>
<comment type="caution">
    <text evidence="2">The sequence shown here is derived from an EMBL/GenBank/DDBJ whole genome shotgun (WGS) entry which is preliminary data.</text>
</comment>
<proteinExistence type="predicted"/>
<sequence length="226" mass="25793">MSAADFSAGRSRRRARPASARATKTPADDDDDDDEDADLLFVVHPDFLVLQIWNQEIAGAEKRHGLGQKADVRRHHVRVREHAPQDHDGLFQRRIEIGRPVAVRFLQYLELVGQFDVRAVQLERRQELITGGYLPLVVVHAHHGPRGKQRDAHDREGFDVGPLVRKRVPNVEDDVHEEARRYRPGRVDEAEPHENVGEEHELDQDQSGGVHGRLRLDHDETDDQAD</sequence>
<reference evidence="2 3" key="1">
    <citation type="journal article" name="Sci. Rep.">
        <title>Genome-scale phylogenetic analyses confirm Olpidium as the closest living zoosporic fungus to the non-flagellated, terrestrial fungi.</title>
        <authorList>
            <person name="Chang Y."/>
            <person name="Rochon D."/>
            <person name="Sekimoto S."/>
            <person name="Wang Y."/>
            <person name="Chovatia M."/>
            <person name="Sandor L."/>
            <person name="Salamov A."/>
            <person name="Grigoriev I.V."/>
            <person name="Stajich J.E."/>
            <person name="Spatafora J.W."/>
        </authorList>
    </citation>
    <scope>NUCLEOTIDE SEQUENCE [LARGE SCALE GENOMIC DNA]</scope>
    <source>
        <strain evidence="2">S191</strain>
    </source>
</reference>
<dbReference type="AlphaFoldDB" id="A0A8H7ZP90"/>
<feature type="region of interest" description="Disordered" evidence="1">
    <location>
        <begin position="1"/>
        <end position="33"/>
    </location>
</feature>